<organism evidence="1 2">
    <name type="scientific">Clostridium scatologenes</name>
    <dbReference type="NCBI Taxonomy" id="1548"/>
    <lineage>
        <taxon>Bacteria</taxon>
        <taxon>Bacillati</taxon>
        <taxon>Bacillota</taxon>
        <taxon>Clostridia</taxon>
        <taxon>Eubacteriales</taxon>
        <taxon>Clostridiaceae</taxon>
        <taxon>Clostridium</taxon>
    </lineage>
</organism>
<dbReference type="NCBIfam" id="NF041287">
    <property type="entry name" value="lipo_GerS_rel"/>
    <property type="match status" value="1"/>
</dbReference>
<dbReference type="HOGENOM" id="CLU_113631_0_0_9"/>
<dbReference type="PIRSF" id="PIRSF033729">
    <property type="entry name" value="UCP033729"/>
    <property type="match status" value="1"/>
</dbReference>
<dbReference type="Proteomes" id="UP000033115">
    <property type="component" value="Chromosome"/>
</dbReference>
<gene>
    <name evidence="1" type="ORF">CSCA_4393</name>
</gene>
<evidence type="ECO:0000313" key="1">
    <source>
        <dbReference type="EMBL" id="AKA71518.1"/>
    </source>
</evidence>
<dbReference type="AlphaFoldDB" id="A0A0E3K3Y0"/>
<dbReference type="STRING" id="1548.CSCA_4393"/>
<evidence type="ECO:0000313" key="2">
    <source>
        <dbReference type="Proteomes" id="UP000033115"/>
    </source>
</evidence>
<reference evidence="1 2" key="1">
    <citation type="journal article" date="2015" name="J. Biotechnol.">
        <title>Complete genome sequence of a malodorant-producing acetogen, Clostridium scatologenes ATCC 25775(T).</title>
        <authorList>
            <person name="Zhu Z."/>
            <person name="Guo T."/>
            <person name="Zheng H."/>
            <person name="Song T."/>
            <person name="Ouyang P."/>
            <person name="Xie J."/>
        </authorList>
    </citation>
    <scope>NUCLEOTIDE SEQUENCE [LARGE SCALE GENOMIC DNA]</scope>
    <source>
        <strain evidence="1 2">ATCC 25775</strain>
    </source>
</reference>
<sequence length="186" mass="21960">MLLSGCKNNEDKSEKIIGNFKNLDSYSCDVDMKIQNDKQTVSYKGKQFYDKRYGYRFELEDNRIMVYKDNNIFVKDLKSGFKYSTDKNFDSVFKVSFIGEYIGLIYTNEKIKVSSKTIDNKKYEVISLDIPGNNKNISKANLYINADNEKPEYLSIYDWRDSEKIKVQYSKFDFNKELNKNLFVTE</sequence>
<keyword evidence="2" id="KW-1185">Reference proteome</keyword>
<dbReference type="Gene3D" id="2.50.20.10">
    <property type="entry name" value="Lipoprotein localisation LolA/LolB/LppX"/>
    <property type="match status" value="1"/>
</dbReference>
<accession>A0A0E3K3Y0</accession>
<protein>
    <recommendedName>
        <fullName evidence="3">Membrane associated protein</fullName>
    </recommendedName>
</protein>
<dbReference type="KEGG" id="csq:CSCA_4393"/>
<evidence type="ECO:0008006" key="3">
    <source>
        <dbReference type="Google" id="ProtNLM"/>
    </source>
</evidence>
<proteinExistence type="predicted"/>
<dbReference type="InterPro" id="IPR014584">
    <property type="entry name" value="UCP033729"/>
</dbReference>
<dbReference type="RefSeq" id="WP_278280466.1">
    <property type="nucleotide sequence ID" value="NZ_CP009933.1"/>
</dbReference>
<name>A0A0E3K3Y0_CLOSL</name>
<dbReference type="EMBL" id="CP009933">
    <property type="protein sequence ID" value="AKA71518.1"/>
    <property type="molecule type" value="Genomic_DNA"/>
</dbReference>